<evidence type="ECO:0000256" key="9">
    <source>
        <dbReference type="ARBA" id="ARBA00024386"/>
    </source>
</evidence>
<name>A0ABT5KDR5_9BURK</name>
<evidence type="ECO:0000256" key="1">
    <source>
        <dbReference type="ARBA" id="ARBA00009732"/>
    </source>
</evidence>
<dbReference type="Proteomes" id="UP001221189">
    <property type="component" value="Unassembled WGS sequence"/>
</dbReference>
<proteinExistence type="inferred from homology"/>
<evidence type="ECO:0000256" key="7">
    <source>
        <dbReference type="ARBA" id="ARBA00024298"/>
    </source>
</evidence>
<evidence type="ECO:0000256" key="10">
    <source>
        <dbReference type="ARBA" id="ARBA00029514"/>
    </source>
</evidence>
<dbReference type="EMBL" id="JAQQXT010000005">
    <property type="protein sequence ID" value="MDC8772056.1"/>
    <property type="molecule type" value="Genomic_DNA"/>
</dbReference>
<evidence type="ECO:0000256" key="13">
    <source>
        <dbReference type="ARBA" id="ARBA00048441"/>
    </source>
</evidence>
<feature type="binding site" evidence="14">
    <location>
        <position position="220"/>
    </location>
    <ligand>
        <name>[4Fe-4S] cluster</name>
        <dbReference type="ChEBI" id="CHEBI:49883"/>
    </ligand>
</feature>
<dbReference type="InterPro" id="IPR004511">
    <property type="entry name" value="PAPS/APS_Rdtase"/>
</dbReference>
<evidence type="ECO:0000256" key="11">
    <source>
        <dbReference type="ARBA" id="ARBA00030894"/>
    </source>
</evidence>
<comment type="similarity">
    <text evidence="1 14">Belongs to the PAPS reductase family. CysH subfamily.</text>
</comment>
<keyword evidence="5 14" id="KW-0408">Iron</keyword>
<evidence type="ECO:0000256" key="2">
    <source>
        <dbReference type="ARBA" id="ARBA00022490"/>
    </source>
</evidence>
<dbReference type="PANTHER" id="PTHR46482">
    <property type="entry name" value="5'-ADENYLYLSULFATE REDUCTASE 3, CHLOROPLASTIC"/>
    <property type="match status" value="1"/>
</dbReference>
<dbReference type="PANTHER" id="PTHR46482:SF9">
    <property type="entry name" value="5'-ADENYLYLSULFATE REDUCTASE 1, CHLOROPLASTIC"/>
    <property type="match status" value="1"/>
</dbReference>
<comment type="subcellular location">
    <subcellularLocation>
        <location evidence="14">Cytoplasm</location>
    </subcellularLocation>
</comment>
<dbReference type="Gene3D" id="3.40.50.620">
    <property type="entry name" value="HUPs"/>
    <property type="match status" value="1"/>
</dbReference>
<dbReference type="NCBIfam" id="NF002537">
    <property type="entry name" value="PRK02090.1"/>
    <property type="match status" value="1"/>
</dbReference>
<dbReference type="RefSeq" id="WP_273600298.1">
    <property type="nucleotide sequence ID" value="NZ_JAQQXT010000005.1"/>
</dbReference>
<dbReference type="EC" id="1.8.4.10" evidence="9 14"/>
<evidence type="ECO:0000256" key="8">
    <source>
        <dbReference type="ARBA" id="ARBA00024327"/>
    </source>
</evidence>
<comment type="cofactor">
    <cofactor evidence="14">
        <name>[4Fe-4S] cluster</name>
        <dbReference type="ChEBI" id="CHEBI:49883"/>
    </cofactor>
    <text evidence="14">Binds 1 [4Fe-4S] cluster per subunit.</text>
</comment>
<comment type="caution">
    <text evidence="16">The sequence shown here is derived from an EMBL/GenBank/DDBJ whole genome shotgun (WGS) entry which is preliminary data.</text>
</comment>
<feature type="binding site" evidence="14">
    <location>
        <position position="135"/>
    </location>
    <ligand>
        <name>[4Fe-4S] cluster</name>
        <dbReference type="ChEBI" id="CHEBI:49883"/>
    </ligand>
</feature>
<dbReference type="NCBIfam" id="TIGR02055">
    <property type="entry name" value="APS_reductase"/>
    <property type="match status" value="1"/>
</dbReference>
<accession>A0ABT5KDR5</accession>
<dbReference type="GO" id="GO:0004604">
    <property type="term" value="F:phosphoadenylyl-sulfate reductase (thioredoxin) activity"/>
    <property type="evidence" value="ECO:0007669"/>
    <property type="project" value="UniProtKB-EC"/>
</dbReference>
<comment type="function">
    <text evidence="7 14">Catalyzes the formation of sulfite from adenosine 5'-phosphosulfate (APS) using thioredoxin as an electron donor.</text>
</comment>
<dbReference type="PIRSF" id="PIRSF000857">
    <property type="entry name" value="PAPS_reductase"/>
    <property type="match status" value="1"/>
</dbReference>
<dbReference type="InterPro" id="IPR002500">
    <property type="entry name" value="PAPS_reduct_dom"/>
</dbReference>
<feature type="binding site" evidence="14">
    <location>
        <position position="217"/>
    </location>
    <ligand>
        <name>[4Fe-4S] cluster</name>
        <dbReference type="ChEBI" id="CHEBI:49883"/>
    </ligand>
</feature>
<evidence type="ECO:0000256" key="14">
    <source>
        <dbReference type="HAMAP-Rule" id="MF_00063"/>
    </source>
</evidence>
<feature type="domain" description="Phosphoadenosine phosphosulphate reductase" evidence="15">
    <location>
        <begin position="51"/>
        <end position="223"/>
    </location>
</feature>
<keyword evidence="3 14" id="KW-0479">Metal-binding</keyword>
<evidence type="ECO:0000313" key="17">
    <source>
        <dbReference type="Proteomes" id="UP001221189"/>
    </source>
</evidence>
<dbReference type="InterPro" id="IPR014729">
    <property type="entry name" value="Rossmann-like_a/b/a_fold"/>
</dbReference>
<dbReference type="CDD" id="cd23945">
    <property type="entry name" value="PAPS_reductase"/>
    <property type="match status" value="1"/>
</dbReference>
<evidence type="ECO:0000256" key="12">
    <source>
        <dbReference type="ARBA" id="ARBA00032041"/>
    </source>
</evidence>
<dbReference type="SUPFAM" id="SSF52402">
    <property type="entry name" value="Adenine nucleotide alpha hydrolases-like"/>
    <property type="match status" value="1"/>
</dbReference>
<comment type="catalytic activity">
    <reaction evidence="13 14">
        <text>[thioredoxin]-disulfide + sulfite + AMP + 2 H(+) = adenosine 5'-phosphosulfate + [thioredoxin]-dithiol</text>
        <dbReference type="Rhea" id="RHEA:21976"/>
        <dbReference type="Rhea" id="RHEA-COMP:10698"/>
        <dbReference type="Rhea" id="RHEA-COMP:10700"/>
        <dbReference type="ChEBI" id="CHEBI:15378"/>
        <dbReference type="ChEBI" id="CHEBI:17359"/>
        <dbReference type="ChEBI" id="CHEBI:29950"/>
        <dbReference type="ChEBI" id="CHEBI:50058"/>
        <dbReference type="ChEBI" id="CHEBI:58243"/>
        <dbReference type="ChEBI" id="CHEBI:456215"/>
        <dbReference type="EC" id="1.8.4.10"/>
    </reaction>
</comment>
<organism evidence="16 17">
    <name type="scientific">Roseateles albus</name>
    <dbReference type="NCBI Taxonomy" id="2987525"/>
    <lineage>
        <taxon>Bacteria</taxon>
        <taxon>Pseudomonadati</taxon>
        <taxon>Pseudomonadota</taxon>
        <taxon>Betaproteobacteria</taxon>
        <taxon>Burkholderiales</taxon>
        <taxon>Sphaerotilaceae</taxon>
        <taxon>Roseateles</taxon>
    </lineage>
</organism>
<evidence type="ECO:0000259" key="15">
    <source>
        <dbReference type="Pfam" id="PF01507"/>
    </source>
</evidence>
<protein>
    <recommendedName>
        <fullName evidence="10 14">Adenosine 5'-phosphosulfate reductase</fullName>
        <shortName evidence="14">APS reductase</shortName>
        <ecNumber evidence="9 14">1.8.4.10</ecNumber>
    </recommendedName>
    <alternativeName>
        <fullName evidence="12 14">5'-adenylylsulfate reductase</fullName>
    </alternativeName>
    <alternativeName>
        <fullName evidence="11 14">Thioredoxin-dependent 5'-adenylylsulfate reductase</fullName>
    </alternativeName>
</protein>
<keyword evidence="6 14" id="KW-0411">Iron-sulfur</keyword>
<reference evidence="16 17" key="1">
    <citation type="submission" date="2022-10" db="EMBL/GenBank/DDBJ databases">
        <title>Paucibacter sp. hw1 Genome sequencing.</title>
        <authorList>
            <person name="Park S."/>
        </authorList>
    </citation>
    <scope>NUCLEOTIDE SEQUENCE [LARGE SCALE GENOMIC DNA]</scope>
    <source>
        <strain evidence="17">hw1</strain>
    </source>
</reference>
<evidence type="ECO:0000313" key="16">
    <source>
        <dbReference type="EMBL" id="MDC8772056.1"/>
    </source>
</evidence>
<keyword evidence="4 14" id="KW-0560">Oxidoreductase</keyword>
<evidence type="ECO:0000256" key="4">
    <source>
        <dbReference type="ARBA" id="ARBA00023002"/>
    </source>
</evidence>
<dbReference type="InterPro" id="IPR011798">
    <property type="entry name" value="APS_reductase"/>
</dbReference>
<evidence type="ECO:0000256" key="5">
    <source>
        <dbReference type="ARBA" id="ARBA00023004"/>
    </source>
</evidence>
<evidence type="ECO:0000256" key="6">
    <source>
        <dbReference type="ARBA" id="ARBA00023014"/>
    </source>
</evidence>
<keyword evidence="17" id="KW-1185">Reference proteome</keyword>
<feature type="binding site" evidence="14">
    <location>
        <position position="136"/>
    </location>
    <ligand>
        <name>[4Fe-4S] cluster</name>
        <dbReference type="ChEBI" id="CHEBI:49883"/>
    </ligand>
</feature>
<keyword evidence="2 14" id="KW-0963">Cytoplasm</keyword>
<feature type="active site" description="Nucleophile; cysteine thiosulfonate intermediate" evidence="14">
    <location>
        <position position="245"/>
    </location>
</feature>
<dbReference type="Pfam" id="PF01507">
    <property type="entry name" value="PAPS_reduct"/>
    <property type="match status" value="1"/>
</dbReference>
<sequence length="263" mass="28881">MSGEVFSLPGAATSASAIKLYARETAGFAERLAKTVELLQEAALDHGTGLLQSSSLGAEDMVITDLIARHKLPISIATLDTGRLHAETLALLPQIEARYGLKVAVYSPVNDAVVTFVRVRGADAMYESLDLRKECCAIRKLEPLSRMLEGHTAWITGLRREQSSNRAVVPFSETDNNGRTKINALADWSWADVWHYIAIFDVPFNALHDQFMPSIGCAPCTRAISVGEDFRSGRWWWEESSAKECGLHATRQNSEEEKTGASA</sequence>
<comment type="pathway">
    <text evidence="8 14">Sulfur metabolism; hydrogen sulfide biosynthesis; sulfite from sulfate.</text>
</comment>
<dbReference type="HAMAP" id="MF_00063">
    <property type="entry name" value="CysH"/>
    <property type="match status" value="1"/>
</dbReference>
<gene>
    <name evidence="14" type="primary">cysH</name>
    <name evidence="16" type="ORF">PRZ03_10795</name>
</gene>
<evidence type="ECO:0000256" key="3">
    <source>
        <dbReference type="ARBA" id="ARBA00022723"/>
    </source>
</evidence>